<dbReference type="InterPro" id="IPR028211">
    <property type="entry name" value="Ntr2"/>
</dbReference>
<dbReference type="Proteomes" id="UP000761534">
    <property type="component" value="Unassembled WGS sequence"/>
</dbReference>
<protein>
    <submittedName>
        <fullName evidence="3">Uncharacterized protein</fullName>
    </submittedName>
</protein>
<organism evidence="3 4">
    <name type="scientific">Trichomonascus ciferrii</name>
    <dbReference type="NCBI Taxonomy" id="44093"/>
    <lineage>
        <taxon>Eukaryota</taxon>
        <taxon>Fungi</taxon>
        <taxon>Dikarya</taxon>
        <taxon>Ascomycota</taxon>
        <taxon>Saccharomycotina</taxon>
        <taxon>Dipodascomycetes</taxon>
        <taxon>Dipodascales</taxon>
        <taxon>Trichomonascaceae</taxon>
        <taxon>Trichomonascus</taxon>
        <taxon>Trichomonascus ciferrii complex</taxon>
    </lineage>
</organism>
<dbReference type="OrthoDB" id="429427at2759"/>
<keyword evidence="4" id="KW-1185">Reference proteome</keyword>
<feature type="compositionally biased region" description="Polar residues" evidence="2">
    <location>
        <begin position="29"/>
        <end position="52"/>
    </location>
</feature>
<keyword evidence="1" id="KW-0175">Coiled coil</keyword>
<feature type="coiled-coil region" evidence="1">
    <location>
        <begin position="209"/>
        <end position="250"/>
    </location>
</feature>
<reference evidence="3" key="1">
    <citation type="journal article" date="2019" name="G3 (Bethesda)">
        <title>Genome Assemblies of Two Rare Opportunistic Yeast Pathogens: Diutina rugosa (syn. Candida rugosa) and Trichomonascus ciferrii (syn. Candida ciferrii).</title>
        <authorList>
            <person name="Mixao V."/>
            <person name="Saus E."/>
            <person name="Hansen A.P."/>
            <person name="Lass-Florl C."/>
            <person name="Gabaldon T."/>
        </authorList>
    </citation>
    <scope>NUCLEOTIDE SEQUENCE</scope>
    <source>
        <strain evidence="3">CBS 4856</strain>
    </source>
</reference>
<evidence type="ECO:0000313" key="3">
    <source>
        <dbReference type="EMBL" id="KAA8908978.1"/>
    </source>
</evidence>
<name>A0A642V0C9_9ASCO</name>
<dbReference type="AlphaFoldDB" id="A0A642V0C9"/>
<evidence type="ECO:0000256" key="1">
    <source>
        <dbReference type="SAM" id="Coils"/>
    </source>
</evidence>
<accession>A0A642V0C9</accession>
<dbReference type="EMBL" id="SWFS01000353">
    <property type="protein sequence ID" value="KAA8908978.1"/>
    <property type="molecule type" value="Genomic_DNA"/>
</dbReference>
<sequence>MRSRRTKPVRISVSEEEEEDSSNNGGSSRPQASCKSSNQMTNGRKSTNNCDTASFKKRPPLKKKQVKTSFGPEDSATGVEDSAPDLEDYIAIDKESKDLAYSGYDIEGKYFRLETTVIMSSNGSIRGCWVRRRTIAHCKYFQSSLASVYELTASRIPSDEEEEDEWEHSQIQKAVGTNKSDLPRPTTEVPEMAPIPSISEVLGDLKSILSNLEIKKNDHSEQLEDLKTDLERIQDKEKSLQETLDKAAEDYNLAQSSLNR</sequence>
<dbReference type="Pfam" id="PF15458">
    <property type="entry name" value="NTR2"/>
    <property type="match status" value="1"/>
</dbReference>
<feature type="compositionally biased region" description="Basic residues" evidence="2">
    <location>
        <begin position="55"/>
        <end position="66"/>
    </location>
</feature>
<gene>
    <name evidence="3" type="ORF">TRICI_004678</name>
</gene>
<evidence type="ECO:0000313" key="4">
    <source>
        <dbReference type="Proteomes" id="UP000761534"/>
    </source>
</evidence>
<dbReference type="VEuPathDB" id="FungiDB:TRICI_004678"/>
<comment type="caution">
    <text evidence="3">The sequence shown here is derived from an EMBL/GenBank/DDBJ whole genome shotgun (WGS) entry which is preliminary data.</text>
</comment>
<dbReference type="GO" id="GO:0071008">
    <property type="term" value="C:U2-type post-mRNA release spliceosomal complex"/>
    <property type="evidence" value="ECO:0007669"/>
    <property type="project" value="InterPro"/>
</dbReference>
<proteinExistence type="predicted"/>
<feature type="region of interest" description="Disordered" evidence="2">
    <location>
        <begin position="1"/>
        <end position="82"/>
    </location>
</feature>
<evidence type="ECO:0000256" key="2">
    <source>
        <dbReference type="SAM" id="MobiDB-lite"/>
    </source>
</evidence>
<dbReference type="GO" id="GO:0000390">
    <property type="term" value="P:spliceosomal complex disassembly"/>
    <property type="evidence" value="ECO:0007669"/>
    <property type="project" value="InterPro"/>
</dbReference>